<dbReference type="GO" id="GO:0001181">
    <property type="term" value="F:RNA polymerase I general transcription initiation factor activity"/>
    <property type="evidence" value="ECO:0007669"/>
    <property type="project" value="InterPro"/>
</dbReference>
<protein>
    <submittedName>
        <fullName evidence="2">RNA polymerase I-specific transcription initiation factor RRN3-like isoform X2</fullName>
    </submittedName>
</protein>
<dbReference type="GO" id="GO:0001042">
    <property type="term" value="F:RNA polymerase I core binding"/>
    <property type="evidence" value="ECO:0007669"/>
    <property type="project" value="TreeGrafter"/>
</dbReference>
<evidence type="ECO:0000256" key="1">
    <source>
        <dbReference type="ARBA" id="ARBA00010098"/>
    </source>
</evidence>
<dbReference type="GO" id="GO:0006361">
    <property type="term" value="P:transcription initiation at RNA polymerase I promoter"/>
    <property type="evidence" value="ECO:0007669"/>
    <property type="project" value="InterPro"/>
</dbReference>
<organism evidence="2 3">
    <name type="scientific">Hibiscus syriacus</name>
    <name type="common">Rose of Sharon</name>
    <dbReference type="NCBI Taxonomy" id="106335"/>
    <lineage>
        <taxon>Eukaryota</taxon>
        <taxon>Viridiplantae</taxon>
        <taxon>Streptophyta</taxon>
        <taxon>Embryophyta</taxon>
        <taxon>Tracheophyta</taxon>
        <taxon>Spermatophyta</taxon>
        <taxon>Magnoliopsida</taxon>
        <taxon>eudicotyledons</taxon>
        <taxon>Gunneridae</taxon>
        <taxon>Pentapetalae</taxon>
        <taxon>rosids</taxon>
        <taxon>malvids</taxon>
        <taxon>Malvales</taxon>
        <taxon>Malvaceae</taxon>
        <taxon>Malvoideae</taxon>
        <taxon>Hibiscus</taxon>
    </lineage>
</organism>
<dbReference type="InterPro" id="IPR007991">
    <property type="entry name" value="RNA_pol_I_trans_ini_fac_RRN3"/>
</dbReference>
<accession>A0A6A2YID9</accession>
<reference evidence="2" key="1">
    <citation type="submission" date="2019-09" db="EMBL/GenBank/DDBJ databases">
        <title>Draft genome information of white flower Hibiscus syriacus.</title>
        <authorList>
            <person name="Kim Y.-M."/>
        </authorList>
    </citation>
    <scope>NUCLEOTIDE SEQUENCE [LARGE SCALE GENOMIC DNA]</scope>
    <source>
        <strain evidence="2">YM2019G1</strain>
    </source>
</reference>
<proteinExistence type="inferred from homology"/>
<evidence type="ECO:0000313" key="3">
    <source>
        <dbReference type="Proteomes" id="UP000436088"/>
    </source>
</evidence>
<evidence type="ECO:0000313" key="2">
    <source>
        <dbReference type="EMBL" id="KAE8676167.1"/>
    </source>
</evidence>
<name>A0A6A2YID9_HIBSY</name>
<dbReference type="AlphaFoldDB" id="A0A6A2YID9"/>
<dbReference type="Proteomes" id="UP000436088">
    <property type="component" value="Unassembled WGS sequence"/>
</dbReference>
<dbReference type="Pfam" id="PF05327">
    <property type="entry name" value="RRN3"/>
    <property type="match status" value="1"/>
</dbReference>
<dbReference type="GO" id="GO:0005634">
    <property type="term" value="C:nucleus"/>
    <property type="evidence" value="ECO:0007669"/>
    <property type="project" value="TreeGrafter"/>
</dbReference>
<sequence>MLVSNFTPPPYFLDKLKLPRGLERNGQVLSRVHLAFKKIVDYVPLAPLRLLTVVLQGMPTIYHKDRAVVIYVENILKLESGEIGELVGSTMLMIVVDMLIKLDVENVWDAILQDDFSKGIFEMELEDVDDIEENDEPDVGEFRLSSKSLVGNNIVELLDNLLVLTVEHLESCEREGRLAKVFETLLQSFQITVLSAYKSKFAQFVIFYACALYPENCGMKFATMLHYGKGERSTPLLRHHASLPRERVPAPKDECRMLLLEIHL</sequence>
<dbReference type="GO" id="GO:0003743">
    <property type="term" value="F:translation initiation factor activity"/>
    <property type="evidence" value="ECO:0007669"/>
    <property type="project" value="UniProtKB-KW"/>
</dbReference>
<dbReference type="PANTHER" id="PTHR12790">
    <property type="entry name" value="TRANSCRIPTION INITIATION FACTOR IA RRN3"/>
    <property type="match status" value="1"/>
</dbReference>
<comment type="caution">
    <text evidence="2">The sequence shown here is derived from an EMBL/GenBank/DDBJ whole genome shotgun (WGS) entry which is preliminary data.</text>
</comment>
<keyword evidence="3" id="KW-1185">Reference proteome</keyword>
<gene>
    <name evidence="2" type="ORF">F3Y22_tig00111621pilonHSYRG00167</name>
</gene>
<dbReference type="EMBL" id="VEPZ02001387">
    <property type="protein sequence ID" value="KAE8676167.1"/>
    <property type="molecule type" value="Genomic_DNA"/>
</dbReference>
<comment type="similarity">
    <text evidence="1">Belongs to the RRN3 family.</text>
</comment>
<dbReference type="PANTHER" id="PTHR12790:SF0">
    <property type="entry name" value="RNA POLYMERASE I-SPECIFIC TRANSCRIPTION INITIATION FACTOR RRN3-RELATED"/>
    <property type="match status" value="1"/>
</dbReference>